<reference evidence="2" key="2">
    <citation type="submission" date="2000-04" db="EMBL/GenBank/DDBJ databases">
        <title>Arabidopsis thaliana chromosome 1 BAC F15H21 genomic sequence.</title>
        <authorList>
            <person name="Lin X."/>
            <person name="Kaul S."/>
            <person name="Town C.D."/>
            <person name="Benito M."/>
            <person name="Creasy T.H."/>
            <person name="Haas B.J."/>
            <person name="Wu D."/>
            <person name="Maiti R."/>
            <person name="Ronning C.M."/>
            <person name="Koo H."/>
            <person name="Fujii C.Y."/>
            <person name="Utterback T.R."/>
            <person name="Barnstead M.E."/>
            <person name="Bowman C.L."/>
            <person name="White O."/>
            <person name="Nierman W.C."/>
            <person name="Fraser C.M."/>
        </authorList>
    </citation>
    <scope>NUCLEOTIDE SEQUENCE</scope>
</reference>
<sequence length="441" mass="50137">MEFSMDCYGHGDGNLERKVLPSMVLMVFTMKDPLLKRSRYPVVVSPDLFIYLLLHVVNDTSLETMLEVPSYHPSIRNVELYLEVKSTSDNVTDHAACSSVIEYPASSSNTQRTQQPQEATDYVSHASVKVERDNGLEVQGVGNSNGWIEDEENSDFGNGSTRGGGDGEITDKNSGSDDAHKCTLSSLWIDDHELRVGLCFKDRDELKKAGTTHSNSRVEKFGDMLKTSKLRAAEQELFPNPEFASFGGAFWAFPQSIEGFQHCRPLIIVDSKDLNGKYPMKLMISSGLDADDCFFPLAFPLTKEVSTDSWRWFLTNIREKVTQRKDVCLVSSPHPDIVAVINEPGSLWQEPWVYHRFCLDCFCLQFHDIFGDYNLVSLVKQAGSTSQKEEFDSYIKDIKKKDSEARKWLAQFPQNQWALAHDQWSEIWSHDDRNRRFEGNL</sequence>
<organism evidence="2">
    <name type="scientific">Arabidopsis thaliana</name>
    <name type="common">Mouse-ear cress</name>
    <dbReference type="NCBI Taxonomy" id="3702"/>
    <lineage>
        <taxon>Eukaryota</taxon>
        <taxon>Viridiplantae</taxon>
        <taxon>Streptophyta</taxon>
        <taxon>Embryophyta</taxon>
        <taxon>Tracheophyta</taxon>
        <taxon>Spermatophyta</taxon>
        <taxon>Magnoliopsida</taxon>
        <taxon>eudicotyledons</taxon>
        <taxon>Gunneridae</taxon>
        <taxon>Pentapetalae</taxon>
        <taxon>rosids</taxon>
        <taxon>malvids</taxon>
        <taxon>Brassicales</taxon>
        <taxon>Brassicaceae</taxon>
        <taxon>Camelineae</taxon>
        <taxon>Arabidopsis</taxon>
    </lineage>
</organism>
<protein>
    <submittedName>
        <fullName evidence="2">Uncharacterized protein F15H21.14</fullName>
    </submittedName>
</protein>
<dbReference type="AlphaFoldDB" id="Q9C7V2"/>
<reference evidence="2" key="3">
    <citation type="submission" date="2001-01" db="EMBL/GenBank/DDBJ databases">
        <authorList>
            <person name="Town C.D."/>
            <person name="Kaul S."/>
        </authorList>
    </citation>
    <scope>NUCLEOTIDE SEQUENCE</scope>
</reference>
<accession>Q9C7V2</accession>
<reference key="1">
    <citation type="journal article" date="2000" name="Nature">
        <title>Sequence and analysis of chromosome 1 of the plant Arabidopsis thaliana.</title>
        <authorList>
            <person name="Theologis A."/>
            <person name="Ecker J.R."/>
            <person name="Palm C.J."/>
            <person name="Federspiel N.A."/>
            <person name="Kaul S."/>
            <person name="White O."/>
            <person name="Alonso J."/>
            <person name="Altafi H."/>
            <person name="Araujo R."/>
            <person name="Bowman C.L."/>
            <person name="Brooks S.Y."/>
            <person name="Buehler E."/>
            <person name="Chan A."/>
            <person name="Chao Q."/>
            <person name="Chen H."/>
            <person name="Cheuk R.F."/>
            <person name="Chin C.W."/>
            <person name="Chung M.K."/>
            <person name="Conn L."/>
            <person name="Conway A.B."/>
            <person name="Conway A.R."/>
            <person name="Creasy T.H."/>
            <person name="Dewar K."/>
            <person name="Dunn P."/>
            <person name="Etgu P."/>
            <person name="Feldblyum T.V."/>
            <person name="Feng J."/>
            <person name="Fong B."/>
            <person name="Fujii C.Y."/>
            <person name="Gill J.E."/>
            <person name="Goldsmith A.D."/>
            <person name="Haas B."/>
            <person name="Hansen N.F."/>
            <person name="Hughes B."/>
            <person name="Huizar L."/>
            <person name="Hunter J.L."/>
            <person name="Jenkins J."/>
            <person name="Johnson-Hopson C."/>
            <person name="Khan S."/>
            <person name="Khaykin E."/>
            <person name="Kim C.J."/>
            <person name="Koo H.L."/>
            <person name="Kremenetskaia I."/>
            <person name="Kurtz D.B."/>
            <person name="Kwan A."/>
            <person name="Lam B."/>
            <person name="Langin-Hooper S."/>
            <person name="Lee A."/>
            <person name="Lee J.M."/>
            <person name="Lenz C.A."/>
            <person name="Li J.H."/>
            <person name="Li Y."/>
            <person name="Lin X."/>
            <person name="Liu S.X."/>
            <person name="Liu Z.A."/>
            <person name="Luros J.S."/>
            <person name="Maiti R."/>
            <person name="Marziali A."/>
            <person name="Militscher J."/>
            <person name="Miranda M."/>
            <person name="Nguyen M."/>
            <person name="Nierman W.C."/>
            <person name="Osborne B.I."/>
            <person name="Pai G."/>
            <person name="Peterson J."/>
            <person name="Pham P.K."/>
            <person name="Rizzo M."/>
            <person name="Rooney T."/>
            <person name="Rowley D."/>
            <person name="Sakano H."/>
            <person name="Salzberg S.L."/>
            <person name="Schwartz J.R."/>
            <person name="Shinn P."/>
            <person name="Southwick A.M."/>
            <person name="Sun H."/>
            <person name="Tallon L.J."/>
            <person name="Tambunga G."/>
            <person name="Toriumi M.J."/>
            <person name="Town C.D."/>
            <person name="Utterback T."/>
            <person name="Van Aken S."/>
            <person name="Vaysberg M."/>
            <person name="Vysotskaia V.S."/>
            <person name="Walker M."/>
            <person name="Wu D."/>
            <person name="Yu G."/>
            <person name="Fraser C.M."/>
            <person name="Venter J.C."/>
            <person name="Davis R.W."/>
        </authorList>
    </citation>
    <scope>NUCLEOTIDE SEQUENCE [LARGE SCALE GENOMIC DNA]</scope>
    <source>
        <strain>cv. Columbia</strain>
    </source>
</reference>
<dbReference type="PIR" id="E96666">
    <property type="entry name" value="E96666"/>
</dbReference>
<evidence type="ECO:0000256" key="1">
    <source>
        <dbReference type="SAM" id="MobiDB-lite"/>
    </source>
</evidence>
<name>Q9C7V2_ARATH</name>
<feature type="region of interest" description="Disordered" evidence="1">
    <location>
        <begin position="139"/>
        <end position="177"/>
    </location>
</feature>
<gene>
    <name evidence="2" type="primary">F15H21.14</name>
</gene>
<evidence type="ECO:0000313" key="2">
    <source>
        <dbReference type="EMBL" id="AAG51708.1"/>
    </source>
</evidence>
<dbReference type="EMBL" id="AC066689">
    <property type="protein sequence ID" value="AAG51708.1"/>
    <property type="molecule type" value="Genomic_DNA"/>
</dbReference>
<dbReference type="PANTHER" id="PTHR31973">
    <property type="entry name" value="POLYPROTEIN, PUTATIVE-RELATED"/>
    <property type="match status" value="1"/>
</dbReference>
<dbReference type="PANTHER" id="PTHR31973:SF195">
    <property type="entry name" value="MUDR FAMILY TRANSPOSASE"/>
    <property type="match status" value="1"/>
</dbReference>
<proteinExistence type="predicted"/>